<protein>
    <recommendedName>
        <fullName evidence="3">HAD-like protein</fullName>
    </recommendedName>
</protein>
<sequence>MTYMAYSSLIFDLGDVLFTWSDSPKGAPLPAAVLRRILQSAHWFEYEKGNLSEEEIYTVVAHDYDLPIEDVQSTIQGARDTLQRNVGMLKFIQELKQTGFTIYAMSNISQPDWEILSTKARPEDWDLFDRIYTSAAMRARKPDLAFYKHVIEDSDIDPARTIFVDDKLENVLSARSFGMHGLVFDGQANVIRLLKNLCYDPVHRGRQFLESHKGNLRSMTSNGVEISDNFSQFLILELTGDQSLVAHDQLSGPVNFFHGAPALTTDTFPNDLDTTSIALSICDCVDVASKRDVMEEMLNYKNTDGIIQVYFDHSRPRIDPIVCTNVLTLFYAYGRGSELSESLDWVEQVLLNRAYITGTYYYAGGDLFLYFLSRLLNNSGEVRMRFSATFKERVIERFGEPSDSIGLACRILAALSVGITAERDLRTLLSRQCEDGSWKDGWLYKYGTSGIRIGNDGVTTAFAIRAIQDSQFLRMTK</sequence>
<dbReference type="PANTHER" id="PTHR43611:SF3">
    <property type="entry name" value="FLAVIN MONONUCLEOTIDE HYDROLASE 1, CHLOROPLATIC"/>
    <property type="match status" value="1"/>
</dbReference>
<keyword evidence="2" id="KW-1185">Reference proteome</keyword>
<accession>A0A409YIG9</accession>
<dbReference type="OrthoDB" id="2012566at2759"/>
<dbReference type="InterPro" id="IPR041492">
    <property type="entry name" value="HAD_2"/>
</dbReference>
<dbReference type="Proteomes" id="UP000284706">
    <property type="component" value="Unassembled WGS sequence"/>
</dbReference>
<name>A0A409YIG9_9AGAR</name>
<evidence type="ECO:0000313" key="2">
    <source>
        <dbReference type="Proteomes" id="UP000284706"/>
    </source>
</evidence>
<evidence type="ECO:0008006" key="3">
    <source>
        <dbReference type="Google" id="ProtNLM"/>
    </source>
</evidence>
<dbReference type="InParanoid" id="A0A409YIG9"/>
<dbReference type="SFLD" id="SFLDG01129">
    <property type="entry name" value="C1.5:_HAD__Beta-PGM__Phosphata"/>
    <property type="match status" value="1"/>
</dbReference>
<dbReference type="EMBL" id="NHYE01000816">
    <property type="protein sequence ID" value="PPR02807.1"/>
    <property type="molecule type" value="Genomic_DNA"/>
</dbReference>
<dbReference type="InterPro" id="IPR023214">
    <property type="entry name" value="HAD_sf"/>
</dbReference>
<dbReference type="Pfam" id="PF13419">
    <property type="entry name" value="HAD_2"/>
    <property type="match status" value="1"/>
</dbReference>
<dbReference type="GO" id="GO:0016791">
    <property type="term" value="F:phosphatase activity"/>
    <property type="evidence" value="ECO:0007669"/>
    <property type="project" value="UniProtKB-ARBA"/>
</dbReference>
<dbReference type="Gene3D" id="1.10.150.240">
    <property type="entry name" value="Putative phosphatase, domain 2"/>
    <property type="match status" value="1"/>
</dbReference>
<dbReference type="InterPro" id="IPR008930">
    <property type="entry name" value="Terpenoid_cyclase/PrenylTrfase"/>
</dbReference>
<dbReference type="Gene3D" id="3.40.50.1000">
    <property type="entry name" value="HAD superfamily/HAD-like"/>
    <property type="match status" value="1"/>
</dbReference>
<dbReference type="NCBIfam" id="TIGR01509">
    <property type="entry name" value="HAD-SF-IA-v3"/>
    <property type="match status" value="1"/>
</dbReference>
<dbReference type="SFLD" id="SFLDS00003">
    <property type="entry name" value="Haloacid_Dehalogenase"/>
    <property type="match status" value="1"/>
</dbReference>
<dbReference type="PANTHER" id="PTHR43611">
    <property type="entry name" value="ALPHA-D-GLUCOSE 1-PHOSPHATE PHOSPHATASE"/>
    <property type="match status" value="1"/>
</dbReference>
<dbReference type="InterPro" id="IPR006439">
    <property type="entry name" value="HAD-SF_hydro_IA"/>
</dbReference>
<dbReference type="InterPro" id="IPR036412">
    <property type="entry name" value="HAD-like_sf"/>
</dbReference>
<organism evidence="1 2">
    <name type="scientific">Gymnopilus dilepis</name>
    <dbReference type="NCBI Taxonomy" id="231916"/>
    <lineage>
        <taxon>Eukaryota</taxon>
        <taxon>Fungi</taxon>
        <taxon>Dikarya</taxon>
        <taxon>Basidiomycota</taxon>
        <taxon>Agaricomycotina</taxon>
        <taxon>Agaricomycetes</taxon>
        <taxon>Agaricomycetidae</taxon>
        <taxon>Agaricales</taxon>
        <taxon>Agaricineae</taxon>
        <taxon>Hymenogastraceae</taxon>
        <taxon>Gymnopilus</taxon>
    </lineage>
</organism>
<dbReference type="STRING" id="231916.A0A409YIG9"/>
<dbReference type="CDD" id="cd02603">
    <property type="entry name" value="HAD_sEH-N_like"/>
    <property type="match status" value="1"/>
</dbReference>
<dbReference type="AlphaFoldDB" id="A0A409YIG9"/>
<dbReference type="SUPFAM" id="SSF48239">
    <property type="entry name" value="Terpenoid cyclases/Protein prenyltransferases"/>
    <property type="match status" value="1"/>
</dbReference>
<evidence type="ECO:0000313" key="1">
    <source>
        <dbReference type="EMBL" id="PPR02807.1"/>
    </source>
</evidence>
<reference evidence="1 2" key="1">
    <citation type="journal article" date="2018" name="Evol. Lett.">
        <title>Horizontal gene cluster transfer increased hallucinogenic mushroom diversity.</title>
        <authorList>
            <person name="Reynolds H.T."/>
            <person name="Vijayakumar V."/>
            <person name="Gluck-Thaler E."/>
            <person name="Korotkin H.B."/>
            <person name="Matheny P.B."/>
            <person name="Slot J.C."/>
        </authorList>
    </citation>
    <scope>NUCLEOTIDE SEQUENCE [LARGE SCALE GENOMIC DNA]</scope>
    <source>
        <strain evidence="1 2">SRW20</strain>
    </source>
</reference>
<dbReference type="InterPro" id="IPR023198">
    <property type="entry name" value="PGP-like_dom2"/>
</dbReference>
<comment type="caution">
    <text evidence="1">The sequence shown here is derived from an EMBL/GenBank/DDBJ whole genome shotgun (WGS) entry which is preliminary data.</text>
</comment>
<gene>
    <name evidence="1" type="ORF">CVT26_009593</name>
</gene>
<dbReference type="SUPFAM" id="SSF56784">
    <property type="entry name" value="HAD-like"/>
    <property type="match status" value="1"/>
</dbReference>
<dbReference type="PRINTS" id="PR00413">
    <property type="entry name" value="HADHALOGNASE"/>
</dbReference>
<proteinExistence type="predicted"/>